<dbReference type="Gene3D" id="3.90.25.10">
    <property type="entry name" value="UDP-galactose 4-epimerase, domain 1"/>
    <property type="match status" value="1"/>
</dbReference>
<feature type="domain" description="NAD(P)-binding" evidence="1">
    <location>
        <begin position="6"/>
        <end position="301"/>
    </location>
</feature>
<dbReference type="SUPFAM" id="SSF51735">
    <property type="entry name" value="NAD(P)-binding Rossmann-fold domains"/>
    <property type="match status" value="1"/>
</dbReference>
<sequence length="316" mass="36495">MKIAVVTGCLGFFGVNLTKRLLNKGWKVYGVDKESYVSHKPMVHPNFTFKKAKIENLTFLPECDIVFNLAAESHVDNGNRDCKEFVDSNVHGVRNLLELLNSRILTSVDKPLFIQFSTDEVYGDREEGFFNEESPLDPSNPYAATKASADLLIKSWARTHGLDYIIVRPSNNYGEYQYPEKLIPIAVKRLMRGKKIKLHDGGTPIRTWTHIQDTIDAVMLLVDKGEPCNIYNISSEYEQTNLETTKKIISSYFLGTITRTVESWMDHIDTNYKRPGQDVRYALHCNYLNQYGWQPKRTFDTEIVPLVKHFKQNFRW</sequence>
<evidence type="ECO:0000259" key="1">
    <source>
        <dbReference type="Pfam" id="PF16363"/>
    </source>
</evidence>
<dbReference type="InterPro" id="IPR016040">
    <property type="entry name" value="NAD(P)-bd_dom"/>
</dbReference>
<dbReference type="Pfam" id="PF16363">
    <property type="entry name" value="GDP_Man_Dehyd"/>
    <property type="match status" value="1"/>
</dbReference>
<dbReference type="InterPro" id="IPR036291">
    <property type="entry name" value="NAD(P)-bd_dom_sf"/>
</dbReference>
<protein>
    <submittedName>
        <fullName evidence="2">Putative Phi92_gp067</fullName>
    </submittedName>
</protein>
<dbReference type="Gene3D" id="3.40.50.720">
    <property type="entry name" value="NAD(P)-binding Rossmann-like Domain"/>
    <property type="match status" value="1"/>
</dbReference>
<organism evidence="2">
    <name type="scientific">uncultured virus</name>
    <dbReference type="NCBI Taxonomy" id="340016"/>
    <lineage>
        <taxon>Viruses</taxon>
        <taxon>environmental samples</taxon>
    </lineage>
</organism>
<dbReference type="EMBL" id="KY052794">
    <property type="protein sequence ID" value="ASE99749.1"/>
    <property type="molecule type" value="Genomic_DNA"/>
</dbReference>
<reference evidence="2" key="2">
    <citation type="journal article" date="2017" name="Nat. Commun.">
        <title>Single-virus genomics reveals hidden cosmopolitan and abundant viruses.</title>
        <authorList>
            <person name="Martinez-Hernandez F."/>
            <person name="Fornas O."/>
            <person name="Lluesma Gomez M."/>
            <person name="Bolduc B."/>
            <person name="de la Cruz Pena M.J."/>
            <person name="Martinez J.M."/>
            <person name="Anton J."/>
            <person name="Gasol J.M."/>
            <person name="Rosselli R."/>
            <person name="Rodriguez-Valera F."/>
            <person name="Sullivan M.B."/>
            <person name="Acinas S.G."/>
            <person name="Martinez-Garcia M."/>
        </authorList>
    </citation>
    <scope>NUCLEOTIDE SEQUENCE</scope>
</reference>
<evidence type="ECO:0000313" key="2">
    <source>
        <dbReference type="EMBL" id="ASE99749.1"/>
    </source>
</evidence>
<name>A0A218MKE7_9VIRU</name>
<proteinExistence type="predicted"/>
<dbReference type="PANTHER" id="PTHR43000">
    <property type="entry name" value="DTDP-D-GLUCOSE 4,6-DEHYDRATASE-RELATED"/>
    <property type="match status" value="1"/>
</dbReference>
<accession>A0A218MKE7</accession>
<reference evidence="2" key="1">
    <citation type="submission" date="2016-10" db="EMBL/GenBank/DDBJ databases">
        <authorList>
            <person name="Varghese N."/>
        </authorList>
    </citation>
    <scope>NUCLEOTIDE SEQUENCE</scope>
</reference>